<dbReference type="InterPro" id="IPR000944">
    <property type="entry name" value="Tscrpt_reg_Rrf2"/>
</dbReference>
<evidence type="ECO:0000313" key="3">
    <source>
        <dbReference type="Proteomes" id="UP000655830"/>
    </source>
</evidence>
<keyword evidence="1" id="KW-0238">DNA-binding</keyword>
<evidence type="ECO:0000256" key="1">
    <source>
        <dbReference type="ARBA" id="ARBA00023125"/>
    </source>
</evidence>
<evidence type="ECO:0000313" key="2">
    <source>
        <dbReference type="EMBL" id="MBC8580601.1"/>
    </source>
</evidence>
<reference evidence="2" key="1">
    <citation type="submission" date="2020-08" db="EMBL/GenBank/DDBJ databases">
        <title>Genome public.</title>
        <authorList>
            <person name="Liu C."/>
            <person name="Sun Q."/>
        </authorList>
    </citation>
    <scope>NUCLEOTIDE SEQUENCE</scope>
    <source>
        <strain evidence="2">NSJ-12</strain>
    </source>
</reference>
<name>A0A926EGA6_9FIRM</name>
<dbReference type="Proteomes" id="UP000655830">
    <property type="component" value="Unassembled WGS sequence"/>
</dbReference>
<dbReference type="InterPro" id="IPR036390">
    <property type="entry name" value="WH_DNA-bd_sf"/>
</dbReference>
<dbReference type="PANTHER" id="PTHR33221:SF5">
    <property type="entry name" value="HTH-TYPE TRANSCRIPTIONAL REGULATOR ISCR"/>
    <property type="match status" value="1"/>
</dbReference>
<accession>A0A926EGA6</accession>
<proteinExistence type="predicted"/>
<dbReference type="AlphaFoldDB" id="A0A926EGA6"/>
<dbReference type="RefSeq" id="WP_249333338.1">
    <property type="nucleotide sequence ID" value="NZ_JACRSY010000024.1"/>
</dbReference>
<dbReference type="Pfam" id="PF02082">
    <property type="entry name" value="Rrf2"/>
    <property type="match status" value="1"/>
</dbReference>
<dbReference type="NCBIfam" id="TIGR00738">
    <property type="entry name" value="rrf2_super"/>
    <property type="match status" value="1"/>
</dbReference>
<dbReference type="PANTHER" id="PTHR33221">
    <property type="entry name" value="WINGED HELIX-TURN-HELIX TRANSCRIPTIONAL REGULATOR, RRF2 FAMILY"/>
    <property type="match status" value="1"/>
</dbReference>
<dbReference type="GO" id="GO:0003700">
    <property type="term" value="F:DNA-binding transcription factor activity"/>
    <property type="evidence" value="ECO:0007669"/>
    <property type="project" value="TreeGrafter"/>
</dbReference>
<dbReference type="PROSITE" id="PS51197">
    <property type="entry name" value="HTH_RRF2_2"/>
    <property type="match status" value="1"/>
</dbReference>
<dbReference type="GO" id="GO:0003677">
    <property type="term" value="F:DNA binding"/>
    <property type="evidence" value="ECO:0007669"/>
    <property type="project" value="UniProtKB-KW"/>
</dbReference>
<dbReference type="Gene3D" id="1.10.10.10">
    <property type="entry name" value="Winged helix-like DNA-binding domain superfamily/Winged helix DNA-binding domain"/>
    <property type="match status" value="1"/>
</dbReference>
<dbReference type="InterPro" id="IPR036388">
    <property type="entry name" value="WH-like_DNA-bd_sf"/>
</dbReference>
<sequence length="151" mass="17244">MNISTKGKYAVEAMLYIAYFSGQGPLRVKVVAQALKVSEKYLEQILFLLRKKQLVETVRGAKGGYLIAKSSRDISIGDIIRSVEKDFIPVPCINGEKACTYGIRESCSTRKLWERLGKVLDNTVDNMNLEDLIQEYRLKLIKHYGEVDYYL</sequence>
<dbReference type="SUPFAM" id="SSF46785">
    <property type="entry name" value="Winged helix' DNA-binding domain"/>
    <property type="match status" value="1"/>
</dbReference>
<comment type="caution">
    <text evidence="2">The sequence shown here is derived from an EMBL/GenBank/DDBJ whole genome shotgun (WGS) entry which is preliminary data.</text>
</comment>
<dbReference type="GO" id="GO:0005829">
    <property type="term" value="C:cytosol"/>
    <property type="evidence" value="ECO:0007669"/>
    <property type="project" value="TreeGrafter"/>
</dbReference>
<protein>
    <submittedName>
        <fullName evidence="2">Rrf2 family transcriptional regulator</fullName>
    </submittedName>
</protein>
<keyword evidence="3" id="KW-1185">Reference proteome</keyword>
<organism evidence="2 3">
    <name type="scientific">Zhenhengia yiwuensis</name>
    <dbReference type="NCBI Taxonomy" id="2763666"/>
    <lineage>
        <taxon>Bacteria</taxon>
        <taxon>Bacillati</taxon>
        <taxon>Bacillota</taxon>
        <taxon>Clostridia</taxon>
        <taxon>Lachnospirales</taxon>
        <taxon>Lachnospiraceae</taxon>
        <taxon>Zhenhengia</taxon>
    </lineage>
</organism>
<gene>
    <name evidence="2" type="ORF">H8718_13845</name>
</gene>
<dbReference type="EMBL" id="JACRSY010000024">
    <property type="protein sequence ID" value="MBC8580601.1"/>
    <property type="molecule type" value="Genomic_DNA"/>
</dbReference>